<dbReference type="EMBL" id="RBRQ01000048">
    <property type="protein sequence ID" value="RMR14366.1"/>
    <property type="molecule type" value="Genomic_DNA"/>
</dbReference>
<gene>
    <name evidence="1" type="ORF">ALP92_00548</name>
</gene>
<evidence type="ECO:0000313" key="2">
    <source>
        <dbReference type="Proteomes" id="UP000276615"/>
    </source>
</evidence>
<comment type="caution">
    <text evidence="1">The sequence shown here is derived from an EMBL/GenBank/DDBJ whole genome shotgun (WGS) entry which is preliminary data.</text>
</comment>
<sequence length="178" mass="19835">MVCEWQPVSSEKLVLTGMCWASPEDSRERFLCSTPSATHTRHTRDTSHSRYVAALGLRAVRNYSMLLELNYIVIEDPIPEAIEAYLREASHFTKASVLLTVSPRTMIRTTMGYPKMTTKVDCKAKAQAKAKLTRLHMSPKYRSFFDAAAIDAFSQVEGSAFAGRSIKRAAGDDLSPRG</sequence>
<reference evidence="1 2" key="1">
    <citation type="submission" date="2018-08" db="EMBL/GenBank/DDBJ databases">
        <title>Recombination of ecologically and evolutionarily significant loci maintains genetic cohesion in the Pseudomonas syringae species complex.</title>
        <authorList>
            <person name="Dillon M."/>
            <person name="Thakur S."/>
            <person name="Almeida R.N.D."/>
            <person name="Weir B.S."/>
            <person name="Guttman D.S."/>
        </authorList>
    </citation>
    <scope>NUCLEOTIDE SEQUENCE [LARGE SCALE GENOMIC DNA]</scope>
    <source>
        <strain evidence="1 2">ICMP 8670</strain>
    </source>
</reference>
<organism evidence="1 2">
    <name type="scientific">Pseudomonas syringae pv. primulae</name>
    <dbReference type="NCBI Taxonomy" id="251707"/>
    <lineage>
        <taxon>Bacteria</taxon>
        <taxon>Pseudomonadati</taxon>
        <taxon>Pseudomonadota</taxon>
        <taxon>Gammaproteobacteria</taxon>
        <taxon>Pseudomonadales</taxon>
        <taxon>Pseudomonadaceae</taxon>
        <taxon>Pseudomonas</taxon>
    </lineage>
</organism>
<dbReference type="Proteomes" id="UP000276615">
    <property type="component" value="Unassembled WGS sequence"/>
</dbReference>
<accession>A0A3M4SI90</accession>
<dbReference type="AlphaFoldDB" id="A0A3M4SI90"/>
<proteinExistence type="predicted"/>
<name>A0A3M4SI90_9PSED</name>
<evidence type="ECO:0000313" key="1">
    <source>
        <dbReference type="EMBL" id="RMR14366.1"/>
    </source>
</evidence>
<protein>
    <submittedName>
        <fullName evidence="1">Uncharacterized protein</fullName>
    </submittedName>
</protein>